<proteinExistence type="predicted"/>
<evidence type="ECO:0000256" key="1">
    <source>
        <dbReference type="SAM" id="MobiDB-lite"/>
    </source>
</evidence>
<evidence type="ECO:0000313" key="3">
    <source>
        <dbReference type="EMBL" id="KGF54544.1"/>
    </source>
</evidence>
<dbReference type="RefSeq" id="WP_007495885.1">
    <property type="nucleotide sequence ID" value="NZ_KN174164.1"/>
</dbReference>
<organism evidence="3 4">
    <name type="scientific">Flavonifractor plautii 1_3_50AFAA</name>
    <dbReference type="NCBI Taxonomy" id="742738"/>
    <lineage>
        <taxon>Bacteria</taxon>
        <taxon>Bacillati</taxon>
        <taxon>Bacillota</taxon>
        <taxon>Clostridia</taxon>
        <taxon>Eubacteriales</taxon>
        <taxon>Oscillospiraceae</taxon>
        <taxon>Flavonifractor</taxon>
    </lineage>
</organism>
<feature type="region of interest" description="Disordered" evidence="1">
    <location>
        <begin position="24"/>
        <end position="93"/>
    </location>
</feature>
<dbReference type="Proteomes" id="UP000029585">
    <property type="component" value="Unassembled WGS sequence"/>
</dbReference>
<reference evidence="3 4" key="1">
    <citation type="submission" date="2011-08" db="EMBL/GenBank/DDBJ databases">
        <title>The Genome Sequence of Clostridium orbiscindens 1_3_50AFAA.</title>
        <authorList>
            <consortium name="The Broad Institute Genome Sequencing Platform"/>
            <person name="Earl A."/>
            <person name="Ward D."/>
            <person name="Feldgarden M."/>
            <person name="Gevers D."/>
            <person name="Daigneault M."/>
            <person name="Strauss J."/>
            <person name="Allen-Vercoe E."/>
            <person name="Young S.K."/>
            <person name="Zeng Q."/>
            <person name="Gargeya S."/>
            <person name="Fitzgerald M."/>
            <person name="Haas B."/>
            <person name="Abouelleil A."/>
            <person name="Alvarado L."/>
            <person name="Arachchi H.M."/>
            <person name="Berlin A."/>
            <person name="Brown A."/>
            <person name="Chapman S.B."/>
            <person name="Chen Z."/>
            <person name="Dunbar C."/>
            <person name="Freedman E."/>
            <person name="Gearin G."/>
            <person name="Gellesch M."/>
            <person name="Goldberg J."/>
            <person name="Griggs A."/>
            <person name="Gujja S."/>
            <person name="Heiman D."/>
            <person name="Howarth C."/>
            <person name="Larson L."/>
            <person name="Lui A."/>
            <person name="MacDonald P.J.P."/>
            <person name="Montmayeur A."/>
            <person name="Murphy C."/>
            <person name="Neiman D."/>
            <person name="Pearson M."/>
            <person name="Priest M."/>
            <person name="Roberts A."/>
            <person name="Saif S."/>
            <person name="Shea T."/>
            <person name="Shenoy N."/>
            <person name="Sisk P."/>
            <person name="Stolte C."/>
            <person name="Sykes S."/>
            <person name="Wortman J."/>
            <person name="Nusbaum C."/>
            <person name="Birren B."/>
        </authorList>
    </citation>
    <scope>NUCLEOTIDE SEQUENCE [LARGE SCALE GENOMIC DNA]</scope>
    <source>
        <strain evidence="3 4">1_3_50AFAA</strain>
    </source>
</reference>
<protein>
    <submittedName>
        <fullName evidence="3">Uncharacterized protein</fullName>
    </submittedName>
</protein>
<dbReference type="GeneID" id="63972987"/>
<evidence type="ECO:0000313" key="4">
    <source>
        <dbReference type="Proteomes" id="UP000029585"/>
    </source>
</evidence>
<name>A0A096DAI8_FLAPL</name>
<keyword evidence="4" id="KW-1185">Reference proteome</keyword>
<accession>A0A096DAI8</accession>
<feature type="chain" id="PRO_5039353440" evidence="2">
    <location>
        <begin position="24"/>
        <end position="250"/>
    </location>
</feature>
<dbReference type="AlphaFoldDB" id="A0A096DAI8"/>
<feature type="signal peptide" evidence="2">
    <location>
        <begin position="1"/>
        <end position="23"/>
    </location>
</feature>
<feature type="compositionally biased region" description="Pro residues" evidence="1">
    <location>
        <begin position="70"/>
        <end position="84"/>
    </location>
</feature>
<dbReference type="PATRIC" id="fig|742738.3.peg.2779"/>
<keyword evidence="2" id="KW-0732">Signal</keyword>
<dbReference type="eggNOG" id="ENOG5033HX9">
    <property type="taxonomic scope" value="Bacteria"/>
</dbReference>
<comment type="caution">
    <text evidence="3">The sequence shown here is derived from an EMBL/GenBank/DDBJ whole genome shotgun (WGS) entry which is preliminary data.</text>
</comment>
<evidence type="ECO:0000256" key="2">
    <source>
        <dbReference type="SAM" id="SignalP"/>
    </source>
</evidence>
<gene>
    <name evidence="3" type="ORF">HMPREF9460_02703</name>
</gene>
<dbReference type="EMBL" id="ADLO01000084">
    <property type="protein sequence ID" value="KGF54544.1"/>
    <property type="molecule type" value="Genomic_DNA"/>
</dbReference>
<dbReference type="HOGENOM" id="CLU_1109921_0_0_9"/>
<dbReference type="PROSITE" id="PS51257">
    <property type="entry name" value="PROKAR_LIPOPROTEIN"/>
    <property type="match status" value="1"/>
</dbReference>
<sequence length="250" mass="26836">MKKLMPLLALVILLSGCWGCVPASPAESSGTADRPTPPATQTIPDSPIPSAEASPPLRTPAPTPEEAEPVPTPVPPPTPTPAPTSTPASGADEPADEAILAAYEKAEEAWGWFEIAPMPLDRDDQRTVGEQVYCRVDYPGIKTLADLRGYLKSLFSDGLVEELLPVDGTQYVELDGALYTIDGGRGADITKGEETVQVLRDGTPGRCTVRVTVEVLDPQQGFSVVGSETHDFLYEQVGERWIFTTFSMVR</sequence>